<evidence type="ECO:0000313" key="3">
    <source>
        <dbReference type="EMBL" id="KAK8899398.1"/>
    </source>
</evidence>
<sequence length="497" mass="56777">MFSLFPIPRRKLISITSENEIMSKKRDRAWKIVLWSEENINFLFKYASTLLHSQISSELISTNVIGPPIQTKYSNAFSEGILILWNIASILSDSLAYFPINDKTTREIFKERISTILKILYSIQTDFLPSIQMDSKSDLTIQNVAFYHIVYASHYYETLVMIGEKDNENLSAVTLNSLVASKYFYAASKMNPFPTNFMIGNTNYSSIDLINNRVTLYNIKSLISHSNDEAKKYKIGSAIFYLNLALEALNSSPSSFQSTEYFSMLNQEVMNKKKNLEDDNKRIYFCLVKSENPLPEIQNVDEIIHSGIKSNLQIYCSNNEKIKKELNELNELIDKQRKMLINSADSISILTSLLYECDSSRKQINSQIYASSDSNNAASEGTKNEINLQLMLKNLTVIENEINIIFSWISTAKVAHPSSFDIDHTCEILSDLQENLRNTVGVYFMEYDINESEQIISSAKSKIGFISISQDFLDDIAKKTEACFQIMEKISILKQDV</sequence>
<evidence type="ECO:0000259" key="2">
    <source>
        <dbReference type="Pfam" id="PF03097"/>
    </source>
</evidence>
<name>A0ABR2L7T8_9EUKA</name>
<evidence type="ECO:0000313" key="4">
    <source>
        <dbReference type="Proteomes" id="UP001470230"/>
    </source>
</evidence>
<gene>
    <name evidence="3" type="ORF">M9Y10_001714</name>
</gene>
<dbReference type="InterPro" id="IPR004328">
    <property type="entry name" value="BRO1_dom"/>
</dbReference>
<protein>
    <recommendedName>
        <fullName evidence="2">BRO1 domain-containing protein</fullName>
    </recommendedName>
</protein>
<feature type="domain" description="BRO1" evidence="2">
    <location>
        <begin position="71"/>
        <end position="302"/>
    </location>
</feature>
<keyword evidence="4" id="KW-1185">Reference proteome</keyword>
<proteinExistence type="predicted"/>
<reference evidence="3 4" key="1">
    <citation type="submission" date="2024-04" db="EMBL/GenBank/DDBJ databases">
        <title>Tritrichomonas musculus Genome.</title>
        <authorList>
            <person name="Alves-Ferreira E."/>
            <person name="Grigg M."/>
            <person name="Lorenzi H."/>
            <person name="Galac M."/>
        </authorList>
    </citation>
    <scope>NUCLEOTIDE SEQUENCE [LARGE SCALE GENOMIC DNA]</scope>
    <source>
        <strain evidence="3 4">EAF2021</strain>
    </source>
</reference>
<accession>A0ABR2L7T8</accession>
<organism evidence="3 4">
    <name type="scientific">Tritrichomonas musculus</name>
    <dbReference type="NCBI Taxonomy" id="1915356"/>
    <lineage>
        <taxon>Eukaryota</taxon>
        <taxon>Metamonada</taxon>
        <taxon>Parabasalia</taxon>
        <taxon>Tritrichomonadida</taxon>
        <taxon>Tritrichomonadidae</taxon>
        <taxon>Tritrichomonas</taxon>
    </lineage>
</organism>
<feature type="coiled-coil region" evidence="1">
    <location>
        <begin position="312"/>
        <end position="339"/>
    </location>
</feature>
<evidence type="ECO:0000256" key="1">
    <source>
        <dbReference type="SAM" id="Coils"/>
    </source>
</evidence>
<dbReference type="EMBL" id="JAPFFF010000001">
    <property type="protein sequence ID" value="KAK8899398.1"/>
    <property type="molecule type" value="Genomic_DNA"/>
</dbReference>
<dbReference type="Proteomes" id="UP001470230">
    <property type="component" value="Unassembled WGS sequence"/>
</dbReference>
<dbReference type="Pfam" id="PF03097">
    <property type="entry name" value="BRO1"/>
    <property type="match status" value="1"/>
</dbReference>
<dbReference type="InterPro" id="IPR038499">
    <property type="entry name" value="BRO1_sf"/>
</dbReference>
<keyword evidence="1" id="KW-0175">Coiled coil</keyword>
<comment type="caution">
    <text evidence="3">The sequence shown here is derived from an EMBL/GenBank/DDBJ whole genome shotgun (WGS) entry which is preliminary data.</text>
</comment>
<dbReference type="Gene3D" id="1.25.40.280">
    <property type="entry name" value="alix/aip1 like domains"/>
    <property type="match status" value="1"/>
</dbReference>